<reference evidence="1" key="2">
    <citation type="submission" date="2023-02" db="EMBL/GenBank/DDBJ databases">
        <authorList>
            <person name="Swenson N.G."/>
            <person name="Wegrzyn J.L."/>
            <person name="Mcevoy S.L."/>
        </authorList>
    </citation>
    <scope>NUCLEOTIDE SEQUENCE</scope>
    <source>
        <strain evidence="1">91603</strain>
        <tissue evidence="1">Leaf</tissue>
    </source>
</reference>
<dbReference type="Proteomes" id="UP001064489">
    <property type="component" value="Chromosome 8"/>
</dbReference>
<name>A0AAD5IUL0_ACENE</name>
<sequence>MAEFGKNKDKGISTYVRILKKRPNLEANMKSKIVISSNIRKQSMSSSSNSDVDEGQFLDFKILRGKCSKCKGLDVVACEDRLKSTYTARKRDELSQESRLVKSSSIPWILEVELAKVVEERVSKGYDFIARNAKRTFKEIKDGENMNVSSPSSEWSLEVEIAKVLEVGYALGYDFNGR</sequence>
<keyword evidence="2" id="KW-1185">Reference proteome</keyword>
<gene>
    <name evidence="1" type="ORF">LWI28_003272</name>
</gene>
<evidence type="ECO:0000313" key="1">
    <source>
        <dbReference type="EMBL" id="KAI9173573.1"/>
    </source>
</evidence>
<dbReference type="AlphaFoldDB" id="A0AAD5IUL0"/>
<comment type="caution">
    <text evidence="1">The sequence shown here is derived from an EMBL/GenBank/DDBJ whole genome shotgun (WGS) entry which is preliminary data.</text>
</comment>
<accession>A0AAD5IUL0</accession>
<dbReference type="EMBL" id="JAJSOW010000103">
    <property type="protein sequence ID" value="KAI9173573.1"/>
    <property type="molecule type" value="Genomic_DNA"/>
</dbReference>
<protein>
    <submittedName>
        <fullName evidence="1">Uncharacterized protein</fullName>
    </submittedName>
</protein>
<proteinExistence type="predicted"/>
<reference evidence="1" key="1">
    <citation type="journal article" date="2022" name="Plant J.">
        <title>Strategies of tolerance reflected in two North American maple genomes.</title>
        <authorList>
            <person name="McEvoy S.L."/>
            <person name="Sezen U.U."/>
            <person name="Trouern-Trend A."/>
            <person name="McMahon S.M."/>
            <person name="Schaberg P.G."/>
            <person name="Yang J."/>
            <person name="Wegrzyn J.L."/>
            <person name="Swenson N.G."/>
        </authorList>
    </citation>
    <scope>NUCLEOTIDE SEQUENCE</scope>
    <source>
        <strain evidence="1">91603</strain>
    </source>
</reference>
<evidence type="ECO:0000313" key="2">
    <source>
        <dbReference type="Proteomes" id="UP001064489"/>
    </source>
</evidence>
<organism evidence="1 2">
    <name type="scientific">Acer negundo</name>
    <name type="common">Box elder</name>
    <dbReference type="NCBI Taxonomy" id="4023"/>
    <lineage>
        <taxon>Eukaryota</taxon>
        <taxon>Viridiplantae</taxon>
        <taxon>Streptophyta</taxon>
        <taxon>Embryophyta</taxon>
        <taxon>Tracheophyta</taxon>
        <taxon>Spermatophyta</taxon>
        <taxon>Magnoliopsida</taxon>
        <taxon>eudicotyledons</taxon>
        <taxon>Gunneridae</taxon>
        <taxon>Pentapetalae</taxon>
        <taxon>rosids</taxon>
        <taxon>malvids</taxon>
        <taxon>Sapindales</taxon>
        <taxon>Sapindaceae</taxon>
        <taxon>Hippocastanoideae</taxon>
        <taxon>Acereae</taxon>
        <taxon>Acer</taxon>
    </lineage>
</organism>